<evidence type="ECO:0000313" key="4">
    <source>
        <dbReference type="EMBL" id="NEU72645.1"/>
    </source>
</evidence>
<feature type="domain" description="Asparagine synthetase" evidence="3">
    <location>
        <begin position="29"/>
        <end position="64"/>
    </location>
</feature>
<dbReference type="PANTHER" id="PTHR11772:SF2">
    <property type="entry name" value="ASPARAGINE SYNTHETASE [GLUTAMINE-HYDROLYZING]"/>
    <property type="match status" value="1"/>
</dbReference>
<keyword evidence="2" id="KW-0067">ATP-binding</keyword>
<evidence type="ECO:0000259" key="3">
    <source>
        <dbReference type="Pfam" id="PF00733"/>
    </source>
</evidence>
<dbReference type="InterPro" id="IPR014729">
    <property type="entry name" value="Rossmann-like_a/b/a_fold"/>
</dbReference>
<proteinExistence type="predicted"/>
<organism evidence="4 5">
    <name type="scientific">Hassallia byssoidea VB512170</name>
    <dbReference type="NCBI Taxonomy" id="1304833"/>
    <lineage>
        <taxon>Bacteria</taxon>
        <taxon>Bacillati</taxon>
        <taxon>Cyanobacteriota</taxon>
        <taxon>Cyanophyceae</taxon>
        <taxon>Nostocales</taxon>
        <taxon>Tolypothrichaceae</taxon>
        <taxon>Hassallia</taxon>
    </lineage>
</organism>
<name>A0A846H5V6_9CYAN</name>
<feature type="domain" description="Asparagine synthetase" evidence="3">
    <location>
        <begin position="69"/>
        <end position="158"/>
    </location>
</feature>
<evidence type="ECO:0000256" key="2">
    <source>
        <dbReference type="ARBA" id="ARBA00022840"/>
    </source>
</evidence>
<comment type="caution">
    <text evidence="4">The sequence shown here is derived from an EMBL/GenBank/DDBJ whole genome shotgun (WGS) entry which is preliminary data.</text>
</comment>
<protein>
    <submittedName>
        <fullName evidence="4">Asparagine synthase</fullName>
    </submittedName>
</protein>
<gene>
    <name evidence="4" type="ORF">PI95_008705</name>
</gene>
<dbReference type="Proteomes" id="UP000031549">
    <property type="component" value="Unassembled WGS sequence"/>
</dbReference>
<dbReference type="Gene3D" id="3.40.50.620">
    <property type="entry name" value="HUPs"/>
    <property type="match status" value="1"/>
</dbReference>
<evidence type="ECO:0000313" key="5">
    <source>
        <dbReference type="Proteomes" id="UP000031549"/>
    </source>
</evidence>
<dbReference type="GO" id="GO:0005524">
    <property type="term" value="F:ATP binding"/>
    <property type="evidence" value="ECO:0007669"/>
    <property type="project" value="UniProtKB-KW"/>
</dbReference>
<dbReference type="GO" id="GO:0006529">
    <property type="term" value="P:asparagine biosynthetic process"/>
    <property type="evidence" value="ECO:0007669"/>
    <property type="project" value="InterPro"/>
</dbReference>
<evidence type="ECO:0000256" key="1">
    <source>
        <dbReference type="ARBA" id="ARBA00022741"/>
    </source>
</evidence>
<dbReference type="SUPFAM" id="SSF52402">
    <property type="entry name" value="Adenine nucleotide alpha hydrolases-like"/>
    <property type="match status" value="1"/>
</dbReference>
<dbReference type="InterPro" id="IPR001962">
    <property type="entry name" value="Asn_synthase"/>
</dbReference>
<keyword evidence="5" id="KW-1185">Reference proteome</keyword>
<dbReference type="GO" id="GO:0004066">
    <property type="term" value="F:asparagine synthase (glutamine-hydrolyzing) activity"/>
    <property type="evidence" value="ECO:0007669"/>
    <property type="project" value="InterPro"/>
</dbReference>
<dbReference type="InterPro" id="IPR050795">
    <property type="entry name" value="Asn_Synthetase"/>
</dbReference>
<dbReference type="Pfam" id="PF00733">
    <property type="entry name" value="Asn_synthase"/>
    <property type="match status" value="2"/>
</dbReference>
<sequence length="163" mass="18786">MEKNDLKLSHVKAAIAISELTEYGDIINAVITTELYRRIHAANIKVVLGGDGSDELFGGYDMYALNISETELQQLFLHKLMNLHRTELQRVDRCSMAFNVETRVPFLDGEVVQLALSIEHDWKVKDKVEKWCLREAFKQELPNYIIKRKKNPLSHGEWFALLG</sequence>
<dbReference type="EMBL" id="JTCM02000012">
    <property type="protein sequence ID" value="NEU72645.1"/>
    <property type="molecule type" value="Genomic_DNA"/>
</dbReference>
<dbReference type="AlphaFoldDB" id="A0A846H5V6"/>
<dbReference type="GO" id="GO:0005829">
    <property type="term" value="C:cytosol"/>
    <property type="evidence" value="ECO:0007669"/>
    <property type="project" value="TreeGrafter"/>
</dbReference>
<reference evidence="4 5" key="1">
    <citation type="journal article" date="2015" name="Genome Announc.">
        <title>Draft Genome Sequence of Cyanobacterium Hassallia byssoidea Strain VB512170, Isolated from Monuments in India.</title>
        <authorList>
            <person name="Singh D."/>
            <person name="Chandrababunaidu M.M."/>
            <person name="Panda A."/>
            <person name="Sen D."/>
            <person name="Bhattacharyya S."/>
            <person name="Adhikary S.P."/>
            <person name="Tripathy S."/>
        </authorList>
    </citation>
    <scope>NUCLEOTIDE SEQUENCE [LARGE SCALE GENOMIC DNA]</scope>
    <source>
        <strain evidence="4 5">VB512170</strain>
    </source>
</reference>
<accession>A0A846H5V6</accession>
<keyword evidence="1" id="KW-0547">Nucleotide-binding</keyword>
<dbReference type="PANTHER" id="PTHR11772">
    <property type="entry name" value="ASPARAGINE SYNTHETASE"/>
    <property type="match status" value="1"/>
</dbReference>
<dbReference type="CDD" id="cd01991">
    <property type="entry name" value="Asn_synthase_B_C"/>
    <property type="match status" value="1"/>
</dbReference>